<keyword evidence="1" id="KW-1133">Transmembrane helix</keyword>
<accession>A0ABV5VUZ0</accession>
<keyword evidence="1" id="KW-0472">Membrane</keyword>
<evidence type="ECO:0000256" key="1">
    <source>
        <dbReference type="SAM" id="Phobius"/>
    </source>
</evidence>
<evidence type="ECO:0000313" key="2">
    <source>
        <dbReference type="EMBL" id="MFB9751821.1"/>
    </source>
</evidence>
<reference evidence="2 3" key="1">
    <citation type="submission" date="2024-09" db="EMBL/GenBank/DDBJ databases">
        <authorList>
            <person name="Sun Q."/>
            <person name="Mori K."/>
        </authorList>
    </citation>
    <scope>NUCLEOTIDE SEQUENCE [LARGE SCALE GENOMIC DNA]</scope>
    <source>
        <strain evidence="2 3">JCM 12520</strain>
    </source>
</reference>
<protein>
    <recommendedName>
        <fullName evidence="4">Group-specific protein</fullName>
    </recommendedName>
</protein>
<proteinExistence type="predicted"/>
<evidence type="ECO:0000313" key="3">
    <source>
        <dbReference type="Proteomes" id="UP001589619"/>
    </source>
</evidence>
<dbReference type="RefSeq" id="WP_344912723.1">
    <property type="nucleotide sequence ID" value="NZ_BAAAYO010000010.1"/>
</dbReference>
<gene>
    <name evidence="2" type="ORF">ACFFNY_09575</name>
</gene>
<dbReference type="Proteomes" id="UP001589619">
    <property type="component" value="Unassembled WGS sequence"/>
</dbReference>
<comment type="caution">
    <text evidence="2">The sequence shown here is derived from an EMBL/GenBank/DDBJ whole genome shotgun (WGS) entry which is preliminary data.</text>
</comment>
<name>A0ABV5VUZ0_9BACL</name>
<organism evidence="2 3">
    <name type="scientific">Paenibacillus hodogayensis</name>
    <dbReference type="NCBI Taxonomy" id="279208"/>
    <lineage>
        <taxon>Bacteria</taxon>
        <taxon>Bacillati</taxon>
        <taxon>Bacillota</taxon>
        <taxon>Bacilli</taxon>
        <taxon>Bacillales</taxon>
        <taxon>Paenibacillaceae</taxon>
        <taxon>Paenibacillus</taxon>
    </lineage>
</organism>
<dbReference type="EMBL" id="JBHMAG010000007">
    <property type="protein sequence ID" value="MFB9751821.1"/>
    <property type="molecule type" value="Genomic_DNA"/>
</dbReference>
<feature type="transmembrane region" description="Helical" evidence="1">
    <location>
        <begin position="46"/>
        <end position="65"/>
    </location>
</feature>
<evidence type="ECO:0008006" key="4">
    <source>
        <dbReference type="Google" id="ProtNLM"/>
    </source>
</evidence>
<sequence>MAVYVTIIILFAAISGVATILIGNSKQNKEGNPEYEKKTGGNMTRLTLIYVIAAIIGIAILIYAMN</sequence>
<keyword evidence="3" id="KW-1185">Reference proteome</keyword>
<feature type="transmembrane region" description="Helical" evidence="1">
    <location>
        <begin position="6"/>
        <end position="25"/>
    </location>
</feature>
<keyword evidence="1" id="KW-0812">Transmembrane</keyword>